<comment type="caution">
    <text evidence="7">The sequence shown here is derived from an EMBL/GenBank/DDBJ whole genome shotgun (WGS) entry which is preliminary data.</text>
</comment>
<evidence type="ECO:0000256" key="1">
    <source>
        <dbReference type="ARBA" id="ARBA00005854"/>
    </source>
</evidence>
<reference evidence="7" key="1">
    <citation type="submission" date="2023-05" db="EMBL/GenBank/DDBJ databases">
        <title>[olsenella] sp. nov., isolated from a pig farm feces dump.</title>
        <authorList>
            <person name="Chang Y.-H."/>
        </authorList>
    </citation>
    <scope>NUCLEOTIDE SEQUENCE</scope>
    <source>
        <strain evidence="7">YH-ols2217</strain>
    </source>
</reference>
<feature type="domain" description="D-isomer specific 2-hydroxyacid dehydrogenase NAD-binding" evidence="6">
    <location>
        <begin position="107"/>
        <end position="281"/>
    </location>
</feature>
<dbReference type="PROSITE" id="PS00065">
    <property type="entry name" value="D_2_HYDROXYACID_DH_1"/>
    <property type="match status" value="1"/>
</dbReference>
<dbReference type="PROSITE" id="PS00671">
    <property type="entry name" value="D_2_HYDROXYACID_DH_3"/>
    <property type="match status" value="1"/>
</dbReference>
<dbReference type="EMBL" id="JASJEX010000002">
    <property type="protein sequence ID" value="MDJ1129293.1"/>
    <property type="molecule type" value="Genomic_DNA"/>
</dbReference>
<dbReference type="CDD" id="cd05299">
    <property type="entry name" value="CtBP_dh"/>
    <property type="match status" value="1"/>
</dbReference>
<dbReference type="SUPFAM" id="SSF52283">
    <property type="entry name" value="Formate/glycerate dehydrogenase catalytic domain-like"/>
    <property type="match status" value="1"/>
</dbReference>
<dbReference type="InterPro" id="IPR050418">
    <property type="entry name" value="D-iso_2-hydroxyacid_DH_PdxB"/>
</dbReference>
<dbReference type="InterPro" id="IPR029753">
    <property type="entry name" value="D-isomer_DH_CS"/>
</dbReference>
<dbReference type="InterPro" id="IPR036291">
    <property type="entry name" value="NAD(P)-bd_dom_sf"/>
</dbReference>
<evidence type="ECO:0000259" key="5">
    <source>
        <dbReference type="Pfam" id="PF00389"/>
    </source>
</evidence>
<proteinExistence type="inferred from homology"/>
<dbReference type="PANTHER" id="PTHR43761:SF1">
    <property type="entry name" value="D-ISOMER SPECIFIC 2-HYDROXYACID DEHYDROGENASE CATALYTIC DOMAIN-CONTAINING PROTEIN-RELATED"/>
    <property type="match status" value="1"/>
</dbReference>
<sequence>MQVVITDCDHDSIDIEQGVLDAAQLPFRLEQCHTEDELIQRCADADIFINQYAPVTERVLEALPNLKMVVRYGVGVDNVDVDAATAHGVQVCNVPDYGMNEVADQAIALMMALLRKVVPMNQQTKTERWDYTAAIPSHRLSELTVGVVGLGRIGREFAKRAHALGMRVIGYDPYFSPSEEFDFIEQVDLDTLQRTADVISAHCPPETAMGMFDDEAFDRMKDTAYLINVARGGIVDEDALDRALTEGKIAGAALDCMAHEPVSPDDPLFRHENLLVTPHMAWYSEEAAAELKRKVAEESVRFAAGEPVRYPVNSLT</sequence>
<evidence type="ECO:0000313" key="7">
    <source>
        <dbReference type="EMBL" id="MDJ1129293.1"/>
    </source>
</evidence>
<name>A0ABT6ZJR2_9ACTN</name>
<evidence type="ECO:0000256" key="3">
    <source>
        <dbReference type="ARBA" id="ARBA00023027"/>
    </source>
</evidence>
<dbReference type="Pfam" id="PF00389">
    <property type="entry name" value="2-Hacid_dh"/>
    <property type="match status" value="1"/>
</dbReference>
<evidence type="ECO:0000256" key="4">
    <source>
        <dbReference type="RuleBase" id="RU003719"/>
    </source>
</evidence>
<dbReference type="RefSeq" id="WP_283713629.1">
    <property type="nucleotide sequence ID" value="NZ_JASJEW010000005.1"/>
</dbReference>
<dbReference type="Pfam" id="PF02826">
    <property type="entry name" value="2-Hacid_dh_C"/>
    <property type="match status" value="1"/>
</dbReference>
<keyword evidence="8" id="KW-1185">Reference proteome</keyword>
<accession>A0ABT6ZJR2</accession>
<evidence type="ECO:0000313" key="8">
    <source>
        <dbReference type="Proteomes" id="UP001431693"/>
    </source>
</evidence>
<dbReference type="Proteomes" id="UP001431693">
    <property type="component" value="Unassembled WGS sequence"/>
</dbReference>
<dbReference type="InterPro" id="IPR006140">
    <property type="entry name" value="D-isomer_DH_NAD-bd"/>
</dbReference>
<comment type="similarity">
    <text evidence="1 4">Belongs to the D-isomer specific 2-hydroxyacid dehydrogenase family.</text>
</comment>
<protein>
    <submittedName>
        <fullName evidence="7">C-terminal binding protein</fullName>
    </submittedName>
</protein>
<dbReference type="InterPro" id="IPR006139">
    <property type="entry name" value="D-isomer_2_OHA_DH_cat_dom"/>
</dbReference>
<keyword evidence="2 4" id="KW-0560">Oxidoreductase</keyword>
<feature type="domain" description="D-isomer specific 2-hydroxyacid dehydrogenase catalytic" evidence="5">
    <location>
        <begin position="27"/>
        <end position="313"/>
    </location>
</feature>
<gene>
    <name evidence="7" type="ORF">QJ043_04265</name>
</gene>
<dbReference type="InterPro" id="IPR029752">
    <property type="entry name" value="D-isomer_DH_CS1"/>
</dbReference>
<organism evidence="7 8">
    <name type="scientific">Kribbibacterium absianum</name>
    <dbReference type="NCBI Taxonomy" id="3044210"/>
    <lineage>
        <taxon>Bacteria</taxon>
        <taxon>Bacillati</taxon>
        <taxon>Actinomycetota</taxon>
        <taxon>Coriobacteriia</taxon>
        <taxon>Coriobacteriales</taxon>
        <taxon>Kribbibacteriaceae</taxon>
        <taxon>Kribbibacterium</taxon>
    </lineage>
</organism>
<dbReference type="InterPro" id="IPR043322">
    <property type="entry name" value="CtBP"/>
</dbReference>
<dbReference type="Gene3D" id="3.40.50.720">
    <property type="entry name" value="NAD(P)-binding Rossmann-like Domain"/>
    <property type="match status" value="2"/>
</dbReference>
<dbReference type="SUPFAM" id="SSF51735">
    <property type="entry name" value="NAD(P)-binding Rossmann-fold domains"/>
    <property type="match status" value="1"/>
</dbReference>
<evidence type="ECO:0000259" key="6">
    <source>
        <dbReference type="Pfam" id="PF02826"/>
    </source>
</evidence>
<dbReference type="PANTHER" id="PTHR43761">
    <property type="entry name" value="D-ISOMER SPECIFIC 2-HYDROXYACID DEHYDROGENASE FAMILY PROTEIN (AFU_ORTHOLOGUE AFUA_1G13630)"/>
    <property type="match status" value="1"/>
</dbReference>
<evidence type="ECO:0000256" key="2">
    <source>
        <dbReference type="ARBA" id="ARBA00023002"/>
    </source>
</evidence>
<keyword evidence="3" id="KW-0520">NAD</keyword>